<feature type="transmembrane region" description="Helical" evidence="1">
    <location>
        <begin position="200"/>
        <end position="220"/>
    </location>
</feature>
<organism evidence="2 3">
    <name type="scientific">Streptosporangium amethystogenes subsp. fukuiense</name>
    <dbReference type="NCBI Taxonomy" id="698418"/>
    <lineage>
        <taxon>Bacteria</taxon>
        <taxon>Bacillati</taxon>
        <taxon>Actinomycetota</taxon>
        <taxon>Actinomycetes</taxon>
        <taxon>Streptosporangiales</taxon>
        <taxon>Streptosporangiaceae</taxon>
        <taxon>Streptosporangium</taxon>
    </lineage>
</organism>
<name>A0ABW2TAN4_9ACTN</name>
<keyword evidence="1" id="KW-0812">Transmembrane</keyword>
<evidence type="ECO:0000313" key="3">
    <source>
        <dbReference type="Proteomes" id="UP001596514"/>
    </source>
</evidence>
<reference evidence="3" key="1">
    <citation type="journal article" date="2019" name="Int. J. Syst. Evol. Microbiol.">
        <title>The Global Catalogue of Microorganisms (GCM) 10K type strain sequencing project: providing services to taxonomists for standard genome sequencing and annotation.</title>
        <authorList>
            <consortium name="The Broad Institute Genomics Platform"/>
            <consortium name="The Broad Institute Genome Sequencing Center for Infectious Disease"/>
            <person name="Wu L."/>
            <person name="Ma J."/>
        </authorList>
    </citation>
    <scope>NUCLEOTIDE SEQUENCE [LARGE SCALE GENOMIC DNA]</scope>
    <source>
        <strain evidence="3">JCM 10083</strain>
    </source>
</reference>
<feature type="transmembrane region" description="Helical" evidence="1">
    <location>
        <begin position="177"/>
        <end position="194"/>
    </location>
</feature>
<sequence>MIIVVLTPLSVFVLTLAVPFLLSERLPDPVAAHFTDGHPDESAPLQPLIRDILILGASVWAILALLAYLRPAGSLGRRAAAGSAAALPTALGLAVLLGTVGANLDAPTWREATTSPTAEVITIAGGALVFVFGAIAVHPSRRGPREAADLPTDPVVGRARSRRGRTLWIGQSRNPDLVWKTFTATCIMVALTIAGTRWMAVPALLSLATLHLWGGIVASFDGTTLSVRGRIPFGLLRRIPLSRIETAERIEIDPQEWGWGWRLRSIRRHAIVIRKGEGLLVALRGGGEFIVTVDDAAGGAEEIRRALRGQPPSRPATVRGITTRYLSGRTGELQEEQRPQRLWPSARLRATAHDLSCDA</sequence>
<feature type="transmembrane region" description="Helical" evidence="1">
    <location>
        <begin position="47"/>
        <end position="69"/>
    </location>
</feature>
<feature type="transmembrane region" description="Helical" evidence="1">
    <location>
        <begin position="120"/>
        <end position="137"/>
    </location>
</feature>
<comment type="caution">
    <text evidence="2">The sequence shown here is derived from an EMBL/GenBank/DDBJ whole genome shotgun (WGS) entry which is preliminary data.</text>
</comment>
<feature type="transmembrane region" description="Helical" evidence="1">
    <location>
        <begin position="81"/>
        <end position="100"/>
    </location>
</feature>
<evidence type="ECO:0000313" key="2">
    <source>
        <dbReference type="EMBL" id="MFC7605128.1"/>
    </source>
</evidence>
<accession>A0ABW2TAN4</accession>
<keyword evidence="1" id="KW-0472">Membrane</keyword>
<keyword evidence="3" id="KW-1185">Reference proteome</keyword>
<dbReference type="RefSeq" id="WP_343963202.1">
    <property type="nucleotide sequence ID" value="NZ_BAAAGK010000016.1"/>
</dbReference>
<proteinExistence type="predicted"/>
<dbReference type="Proteomes" id="UP001596514">
    <property type="component" value="Unassembled WGS sequence"/>
</dbReference>
<keyword evidence="1" id="KW-1133">Transmembrane helix</keyword>
<evidence type="ECO:0000256" key="1">
    <source>
        <dbReference type="SAM" id="Phobius"/>
    </source>
</evidence>
<evidence type="ECO:0008006" key="4">
    <source>
        <dbReference type="Google" id="ProtNLM"/>
    </source>
</evidence>
<protein>
    <recommendedName>
        <fullName evidence="4">DUF1648 domain-containing protein</fullName>
    </recommendedName>
</protein>
<dbReference type="EMBL" id="JBHTEE010000001">
    <property type="protein sequence ID" value="MFC7605128.1"/>
    <property type="molecule type" value="Genomic_DNA"/>
</dbReference>
<gene>
    <name evidence="2" type="ORF">ACFQVD_33965</name>
</gene>